<dbReference type="Proteomes" id="UP000297280">
    <property type="component" value="Unassembled WGS sequence"/>
</dbReference>
<comment type="caution">
    <text evidence="2">The sequence shown here is derived from an EMBL/GenBank/DDBJ whole genome shotgun (WGS) entry which is preliminary data.</text>
</comment>
<sequence length="718" mass="80434">MSSTNSNHLPEILTPVSTSNSQDNFAQSKEDFDVSSIPDSDSEGGVSIYYQTPEKEKRRGGDGFADQQMRDDEIIYGDFILDSERNDGDEGYEDNTIAWPTIISSRFSTPTTDELIKYINDTDLLGVDDDGSGEESMTTYHRKLEELARIRKIVARNLIPGTHQTAENSTSTLGKPPTLTGIQKPTPNLSLGTPLIQDFAIPLPASLPTPLPRTIFENLSAIRAPHFPHYLASQTSSLSTYPSPDIGTMYHYYGFSHRRTVNEIDILAPSDDDDDDNDEEEEKDEEEQQDELCRELSEGEEGDDEGDVDLDMDMSRSTPPRPPVLGDRDQNMEDGVEIEDIDGLENGNEGVFQILPHHCRELQQIKENHLQDTKIHPSPILTTNLPPPIHLTIPITIHRHHPQSPHINPWPIIALTYQIPLFPTHILTSFSLAQLPLHEKHLQELNGYSDSPLDQWALTQHRLFLWINSGALENGIDGDMERPGSADILLGEESSEIWDYEDVEVFARWEGGCFRRCLEWVQDVDGGEEREVWEELGLGFQDAVYDFCGEEEILHRSASISGREKENEYSSSSSYLSEEYDASDELGKIVSSIPAPTPPNPRDHRLGRIVNIFRTRALQRLGIPSHDSPFRLRHPVNHLVFRETGIQTADYARANAMARFERVADEFVKGERVGEGVKGGAGEDSAGDVGHLMVGTEGDERFEREEVHMRGGAGAGDF</sequence>
<feature type="compositionally biased region" description="Acidic residues" evidence="1">
    <location>
        <begin position="298"/>
        <end position="312"/>
    </location>
</feature>
<organism evidence="2 3">
    <name type="scientific">Botrytis porri</name>
    <dbReference type="NCBI Taxonomy" id="87229"/>
    <lineage>
        <taxon>Eukaryota</taxon>
        <taxon>Fungi</taxon>
        <taxon>Dikarya</taxon>
        <taxon>Ascomycota</taxon>
        <taxon>Pezizomycotina</taxon>
        <taxon>Leotiomycetes</taxon>
        <taxon>Helotiales</taxon>
        <taxon>Sclerotiniaceae</taxon>
        <taxon>Botrytis</taxon>
    </lineage>
</organism>
<evidence type="ECO:0000313" key="3">
    <source>
        <dbReference type="Proteomes" id="UP000297280"/>
    </source>
</evidence>
<accession>A0A4Z1KAL9</accession>
<name>A0A4Z1KAL9_9HELO</name>
<evidence type="ECO:0000313" key="2">
    <source>
        <dbReference type="EMBL" id="TGO81200.1"/>
    </source>
</evidence>
<gene>
    <name evidence="2" type="ORF">BPOR_1281g00020</name>
</gene>
<reference evidence="2 3" key="1">
    <citation type="submission" date="2017-12" db="EMBL/GenBank/DDBJ databases">
        <title>Comparative genomics of Botrytis spp.</title>
        <authorList>
            <person name="Valero-Jimenez C.A."/>
            <person name="Tapia P."/>
            <person name="Veloso J."/>
            <person name="Silva-Moreno E."/>
            <person name="Staats M."/>
            <person name="Valdes J.H."/>
            <person name="Van Kan J.A.L."/>
        </authorList>
    </citation>
    <scope>NUCLEOTIDE SEQUENCE [LARGE SCALE GENOMIC DNA]</scope>
    <source>
        <strain evidence="2 3">MUCL3349</strain>
    </source>
</reference>
<keyword evidence="3" id="KW-1185">Reference proteome</keyword>
<feature type="compositionally biased region" description="Acidic residues" evidence="1">
    <location>
        <begin position="270"/>
        <end position="290"/>
    </location>
</feature>
<proteinExistence type="predicted"/>
<feature type="region of interest" description="Disordered" evidence="1">
    <location>
        <begin position="267"/>
        <end position="330"/>
    </location>
</feature>
<feature type="compositionally biased region" description="Polar residues" evidence="1">
    <location>
        <begin position="15"/>
        <end position="27"/>
    </location>
</feature>
<evidence type="ECO:0000256" key="1">
    <source>
        <dbReference type="SAM" id="MobiDB-lite"/>
    </source>
</evidence>
<feature type="region of interest" description="Disordered" evidence="1">
    <location>
        <begin position="1"/>
        <end position="68"/>
    </location>
</feature>
<protein>
    <submittedName>
        <fullName evidence="2">Uncharacterized protein</fullName>
    </submittedName>
</protein>
<dbReference type="EMBL" id="PQXO01001274">
    <property type="protein sequence ID" value="TGO81200.1"/>
    <property type="molecule type" value="Genomic_DNA"/>
</dbReference>
<dbReference type="AlphaFoldDB" id="A0A4Z1KAL9"/>